<dbReference type="RefSeq" id="WP_243307982.1">
    <property type="nucleotide sequence ID" value="NZ_JALGBI010000002.1"/>
</dbReference>
<reference evidence="2" key="1">
    <citation type="submission" date="2022-03" db="EMBL/GenBank/DDBJ databases">
        <authorList>
            <person name="Woo C.Y."/>
        </authorList>
    </citation>
    <scope>NUCLEOTIDE SEQUENCE</scope>
    <source>
        <strain evidence="2">CYS-02</strain>
    </source>
</reference>
<dbReference type="Gene3D" id="2.30.30.830">
    <property type="match status" value="1"/>
</dbReference>
<evidence type="ECO:0000313" key="3">
    <source>
        <dbReference type="Proteomes" id="UP001139447"/>
    </source>
</evidence>
<sequence length="183" mass="20131">MMPARLISVCLLGLWGVMLAGCSGSGQEELQQWMTEQRNQTRPKIPPISEPKQFTPQAYTQEGVADPFSNQKLTQALKRDSTQATANAALITPELARRKEALEAFPLDAISMVGSLVKTGQPVALVKVDNLLYQVRTGNYLGQNYGRITKVSETEVALREIVQDAAGEWIERTATLQLQEGSK</sequence>
<evidence type="ECO:0000256" key="1">
    <source>
        <dbReference type="SAM" id="SignalP"/>
    </source>
</evidence>
<feature type="chain" id="PRO_5040794297" evidence="1">
    <location>
        <begin position="21"/>
        <end position="183"/>
    </location>
</feature>
<dbReference type="AlphaFoldDB" id="A0A9X1VWB0"/>
<dbReference type="PIRSF" id="PIRSF016481">
    <property type="entry name" value="Pilus_assembly_PilP"/>
    <property type="match status" value="1"/>
</dbReference>
<keyword evidence="3" id="KW-1185">Reference proteome</keyword>
<accession>A0A9X1VWB0</accession>
<dbReference type="Pfam" id="PF04351">
    <property type="entry name" value="PilP"/>
    <property type="match status" value="1"/>
</dbReference>
<comment type="caution">
    <text evidence="2">The sequence shown here is derived from an EMBL/GenBank/DDBJ whole genome shotgun (WGS) entry which is preliminary data.</text>
</comment>
<feature type="signal peptide" evidence="1">
    <location>
        <begin position="1"/>
        <end position="20"/>
    </location>
</feature>
<proteinExistence type="predicted"/>
<evidence type="ECO:0000313" key="2">
    <source>
        <dbReference type="EMBL" id="MCJ0764986.1"/>
    </source>
</evidence>
<protein>
    <submittedName>
        <fullName evidence="2">Pilus assembly protein PilP</fullName>
    </submittedName>
</protein>
<dbReference type="Proteomes" id="UP001139447">
    <property type="component" value="Unassembled WGS sequence"/>
</dbReference>
<dbReference type="EMBL" id="JALGBI010000002">
    <property type="protein sequence ID" value="MCJ0764986.1"/>
    <property type="molecule type" value="Genomic_DNA"/>
</dbReference>
<name>A0A9X1VWB0_9BURK</name>
<gene>
    <name evidence="2" type="ORF">MMF98_17370</name>
</gene>
<dbReference type="PROSITE" id="PS51257">
    <property type="entry name" value="PROKAR_LIPOPROTEIN"/>
    <property type="match status" value="1"/>
</dbReference>
<organism evidence="2 3">
    <name type="scientific">Variovorax terrae</name>
    <dbReference type="NCBI Taxonomy" id="2923278"/>
    <lineage>
        <taxon>Bacteria</taxon>
        <taxon>Pseudomonadati</taxon>
        <taxon>Pseudomonadota</taxon>
        <taxon>Betaproteobacteria</taxon>
        <taxon>Burkholderiales</taxon>
        <taxon>Comamonadaceae</taxon>
        <taxon>Variovorax</taxon>
    </lineage>
</organism>
<dbReference type="InterPro" id="IPR007446">
    <property type="entry name" value="PilP"/>
</dbReference>
<keyword evidence="1" id="KW-0732">Signal</keyword>